<protein>
    <submittedName>
        <fullName evidence="3">TonB_dep_Rec domain-containing protein</fullName>
    </submittedName>
</protein>
<reference evidence="1 2" key="2">
    <citation type="submission" date="2018-11" db="EMBL/GenBank/DDBJ databases">
        <authorList>
            <consortium name="Pathogen Informatics"/>
        </authorList>
    </citation>
    <scope>NUCLEOTIDE SEQUENCE [LARGE SCALE GENOMIC DNA]</scope>
</reference>
<keyword evidence="2" id="KW-1185">Reference proteome</keyword>
<dbReference type="AlphaFoldDB" id="A0A0M3JWB5"/>
<organism evidence="3">
    <name type="scientific">Anisakis simplex</name>
    <name type="common">Herring worm</name>
    <dbReference type="NCBI Taxonomy" id="6269"/>
    <lineage>
        <taxon>Eukaryota</taxon>
        <taxon>Metazoa</taxon>
        <taxon>Ecdysozoa</taxon>
        <taxon>Nematoda</taxon>
        <taxon>Chromadorea</taxon>
        <taxon>Rhabditida</taxon>
        <taxon>Spirurina</taxon>
        <taxon>Ascaridomorpha</taxon>
        <taxon>Ascaridoidea</taxon>
        <taxon>Anisakidae</taxon>
        <taxon>Anisakis</taxon>
        <taxon>Anisakis simplex complex</taxon>
    </lineage>
</organism>
<dbReference type="WBParaSite" id="ASIM_0001256701-mRNA-1">
    <property type="protein sequence ID" value="ASIM_0001256701-mRNA-1"/>
    <property type="gene ID" value="ASIM_0001256701"/>
</dbReference>
<dbReference type="EMBL" id="UYRR01031130">
    <property type="protein sequence ID" value="VDK46388.1"/>
    <property type="molecule type" value="Genomic_DNA"/>
</dbReference>
<evidence type="ECO:0000313" key="3">
    <source>
        <dbReference type="WBParaSite" id="ASIM_0001256701-mRNA-1"/>
    </source>
</evidence>
<proteinExistence type="predicted"/>
<reference evidence="3" key="1">
    <citation type="submission" date="2017-02" db="UniProtKB">
        <authorList>
            <consortium name="WormBaseParasite"/>
        </authorList>
    </citation>
    <scope>IDENTIFICATION</scope>
</reference>
<dbReference type="Proteomes" id="UP000267096">
    <property type="component" value="Unassembled WGS sequence"/>
</dbReference>
<name>A0A0M3JWB5_ANISI</name>
<gene>
    <name evidence="1" type="ORF">ASIM_LOCUS12033</name>
</gene>
<accession>A0A0M3JWB5</accession>
<evidence type="ECO:0000313" key="2">
    <source>
        <dbReference type="Proteomes" id="UP000267096"/>
    </source>
</evidence>
<evidence type="ECO:0000313" key="1">
    <source>
        <dbReference type="EMBL" id="VDK46388.1"/>
    </source>
</evidence>
<sequence>MLLDDYDYVSYLEPSKALAFVNDCPVSEQSFELGMYAERNYTRAGLEQRAFGGLTLNYNFGGDLNAIYLTKLGRYSDENYEMIRDFGYDAQIDMDGNDYCVSIEFDTTLFYIVSGSKHVDYIKRELRTEHGAVVRYMDQVNIERSLTGVNDSLSRIAFMVGCGYCLVLPPI</sequence>